<dbReference type="Proteomes" id="UP000887574">
    <property type="component" value="Unplaced"/>
</dbReference>
<proteinExistence type="predicted"/>
<evidence type="ECO:0000313" key="2">
    <source>
        <dbReference type="Proteomes" id="UP000887574"/>
    </source>
</evidence>
<organism evidence="2 3">
    <name type="scientific">Ditylenchus dipsaci</name>
    <dbReference type="NCBI Taxonomy" id="166011"/>
    <lineage>
        <taxon>Eukaryota</taxon>
        <taxon>Metazoa</taxon>
        <taxon>Ecdysozoa</taxon>
        <taxon>Nematoda</taxon>
        <taxon>Chromadorea</taxon>
        <taxon>Rhabditida</taxon>
        <taxon>Tylenchina</taxon>
        <taxon>Tylenchomorpha</taxon>
        <taxon>Sphaerularioidea</taxon>
        <taxon>Anguinidae</taxon>
        <taxon>Anguininae</taxon>
        <taxon>Ditylenchus</taxon>
    </lineage>
</organism>
<feature type="compositionally biased region" description="Low complexity" evidence="1">
    <location>
        <begin position="83"/>
        <end position="95"/>
    </location>
</feature>
<reference evidence="3" key="1">
    <citation type="submission" date="2022-11" db="UniProtKB">
        <authorList>
            <consortium name="WormBaseParasite"/>
        </authorList>
    </citation>
    <scope>IDENTIFICATION</scope>
</reference>
<protein>
    <submittedName>
        <fullName evidence="3">Uncharacterized protein</fullName>
    </submittedName>
</protein>
<feature type="region of interest" description="Disordered" evidence="1">
    <location>
        <begin position="80"/>
        <end position="112"/>
    </location>
</feature>
<accession>A0A915D7L8</accession>
<evidence type="ECO:0000313" key="3">
    <source>
        <dbReference type="WBParaSite" id="jg16327"/>
    </source>
</evidence>
<sequence>MTDFDVETTKMMMRKFVQMETVAIQRSGLFAVFGRTQFTKASPVIQQAKNLSFTYPASTASSAIEAASAIQKQYLALTGIPVSSTPSPDMNSSSKSQEDEPMTPVSPEASEN</sequence>
<name>A0A915D7L8_9BILA</name>
<evidence type="ECO:0000256" key="1">
    <source>
        <dbReference type="SAM" id="MobiDB-lite"/>
    </source>
</evidence>
<dbReference type="WBParaSite" id="jg16327">
    <property type="protein sequence ID" value="jg16327"/>
    <property type="gene ID" value="jg16327"/>
</dbReference>
<keyword evidence="2" id="KW-1185">Reference proteome</keyword>
<dbReference type="AlphaFoldDB" id="A0A915D7L8"/>